<accession>A0A1E3X6W1</accession>
<gene>
    <name evidence="1" type="ORF">SCARUB_03488</name>
</gene>
<evidence type="ECO:0000313" key="2">
    <source>
        <dbReference type="Proteomes" id="UP000094056"/>
    </source>
</evidence>
<sequence>MRTNIVLDDKLVKDCIKATGIKTKKSLINYALKELLRHKKQRRILELKGKVTWEGNLNEMRKGYKI</sequence>
<evidence type="ECO:0000313" key="1">
    <source>
        <dbReference type="EMBL" id="ODS31390.1"/>
    </source>
</evidence>
<name>A0A1E3X6W1_9BACT</name>
<dbReference type="Proteomes" id="UP000094056">
    <property type="component" value="Unassembled WGS sequence"/>
</dbReference>
<dbReference type="Pfam" id="PF09957">
    <property type="entry name" value="VapB_antitoxin"/>
    <property type="match status" value="1"/>
</dbReference>
<reference evidence="1 2" key="1">
    <citation type="submission" date="2016-07" db="EMBL/GenBank/DDBJ databases">
        <title>Draft genome of Scalindua rubra, obtained from a brine-seawater interface in the Red Sea, sheds light on salt adaptation in anammox bacteria.</title>
        <authorList>
            <person name="Speth D.R."/>
            <person name="Lagkouvardos I."/>
            <person name="Wang Y."/>
            <person name="Qian P.-Y."/>
            <person name="Dutilh B.E."/>
            <person name="Jetten M.S."/>
        </authorList>
    </citation>
    <scope>NUCLEOTIDE SEQUENCE [LARGE SCALE GENOMIC DNA]</scope>
    <source>
        <strain evidence="1">BSI-1</strain>
    </source>
</reference>
<dbReference type="EMBL" id="MAYW01000121">
    <property type="protein sequence ID" value="ODS31390.1"/>
    <property type="molecule type" value="Genomic_DNA"/>
</dbReference>
<proteinExistence type="predicted"/>
<dbReference type="AlphaFoldDB" id="A0A1E3X6W1"/>
<organism evidence="1 2">
    <name type="scientific">Candidatus Scalindua rubra</name>
    <dbReference type="NCBI Taxonomy" id="1872076"/>
    <lineage>
        <taxon>Bacteria</taxon>
        <taxon>Pseudomonadati</taxon>
        <taxon>Planctomycetota</taxon>
        <taxon>Candidatus Brocadiia</taxon>
        <taxon>Candidatus Brocadiales</taxon>
        <taxon>Candidatus Scalinduaceae</taxon>
        <taxon>Candidatus Scalindua</taxon>
    </lineage>
</organism>
<comment type="caution">
    <text evidence="1">The sequence shown here is derived from an EMBL/GenBank/DDBJ whole genome shotgun (WGS) entry which is preliminary data.</text>
</comment>
<protein>
    <submittedName>
        <fullName evidence="1">Antitoxin VapB11</fullName>
    </submittedName>
</protein>
<dbReference type="InterPro" id="IPR019239">
    <property type="entry name" value="VapB_antitoxin"/>
</dbReference>